<dbReference type="GO" id="GO:0005524">
    <property type="term" value="F:ATP binding"/>
    <property type="evidence" value="ECO:0007669"/>
    <property type="project" value="UniProtKB-KW"/>
</dbReference>
<feature type="domain" description="Histidine kinase" evidence="11">
    <location>
        <begin position="254"/>
        <end position="466"/>
    </location>
</feature>
<dbReference type="SMART" id="SM00388">
    <property type="entry name" value="HisKA"/>
    <property type="match status" value="1"/>
</dbReference>
<dbReference type="GO" id="GO:0016020">
    <property type="term" value="C:membrane"/>
    <property type="evidence" value="ECO:0007669"/>
    <property type="project" value="UniProtKB-SubCell"/>
</dbReference>
<accession>G7QB29</accession>
<comment type="subcellular location">
    <subcellularLocation>
        <location evidence="2">Membrane</location>
    </subcellularLocation>
</comment>
<keyword evidence="6" id="KW-0547">Nucleotide-binding</keyword>
<dbReference type="Gene3D" id="1.10.287.130">
    <property type="match status" value="1"/>
</dbReference>
<evidence type="ECO:0000256" key="1">
    <source>
        <dbReference type="ARBA" id="ARBA00000085"/>
    </source>
</evidence>
<keyword evidence="10" id="KW-1133">Transmembrane helix</keyword>
<dbReference type="eggNOG" id="COG4191">
    <property type="taxonomic scope" value="Bacteria"/>
</dbReference>
<dbReference type="SUPFAM" id="SSF55874">
    <property type="entry name" value="ATPase domain of HSP90 chaperone/DNA topoisomerase II/histidine kinase"/>
    <property type="match status" value="1"/>
</dbReference>
<keyword evidence="9" id="KW-0902">Two-component regulatory system</keyword>
<keyword evidence="5" id="KW-0808">Transferase</keyword>
<dbReference type="PANTHER" id="PTHR43065">
    <property type="entry name" value="SENSOR HISTIDINE KINASE"/>
    <property type="match status" value="1"/>
</dbReference>
<dbReference type="SUPFAM" id="SSF158472">
    <property type="entry name" value="HAMP domain-like"/>
    <property type="match status" value="1"/>
</dbReference>
<sequence>MLRTIRSKMLFVFAASLFTMLGLAALHLGSLSALRERYLVSERIEDLLNDILEVRRFEKNYLLYHDTASLREGLDYLDAVDRLAGGLTGSMERELGDAAYREFLADLAAYRLALSRLPAGGRPGAEETEAVRARGKALTDYATGLLSSKRHRIHETIRQSLAVPFAFAGIFLAVTIAVVALVSTRVLRPLALLRETTRRVGAGDFRPVPLRPDLTDEISGLMGAFNLMAHQIEANQEHLLQARKMAALGTFTAGVAHELNNPINNITLTVDALLEDHADYLDDDGRELVADIAGQADRAADIVRNLLDFSRTERPPLLPLAARDVAASSLALVRNQLLGAGLAVAMQVQEDLPPIRGDLRSLQQVLVNILLNAVQATPRGGRVTLSVAAGENGETCFAVADSGPGVSPEVRQHMFEPFYTTKGVGKGTGLGLAVAYSLTRRHGGRIEVESPETGGAVFTVCLPAALAESPAPGPSPEART</sequence>
<dbReference type="Proteomes" id="UP000004662">
    <property type="component" value="Chromosome"/>
</dbReference>
<dbReference type="RefSeq" id="WP_009182131.1">
    <property type="nucleotide sequence ID" value="NZ_CM001368.1"/>
</dbReference>
<dbReference type="Pfam" id="PF00672">
    <property type="entry name" value="HAMP"/>
    <property type="match status" value="1"/>
</dbReference>
<evidence type="ECO:0000259" key="12">
    <source>
        <dbReference type="PROSITE" id="PS50885"/>
    </source>
</evidence>
<keyword evidence="8" id="KW-0067">ATP-binding</keyword>
<evidence type="ECO:0000256" key="5">
    <source>
        <dbReference type="ARBA" id="ARBA00022679"/>
    </source>
</evidence>
<reference evidence="14" key="1">
    <citation type="journal article" date="2015" name="Genome Announc.">
        <title>High-Quality Draft Genome Sequence of Desulfovibrio carbinoliphilus FW-101-2B, an Organic Acid-Oxidizing Sulfate-Reducing Bacterium Isolated from Uranium(VI)-Contaminated Groundwater.</title>
        <authorList>
            <person name="Ramsay B.D."/>
            <person name="Hwang C."/>
            <person name="Woo H.L."/>
            <person name="Carroll S.L."/>
            <person name="Lucas S."/>
            <person name="Han J."/>
            <person name="Lapidus A.L."/>
            <person name="Cheng J.F."/>
            <person name="Goodwin L.A."/>
            <person name="Pitluck S."/>
            <person name="Peters L."/>
            <person name="Chertkov O."/>
            <person name="Held B."/>
            <person name="Detter J.C."/>
            <person name="Han C.S."/>
            <person name="Tapia R."/>
            <person name="Land M.L."/>
            <person name="Hauser L.J."/>
            <person name="Kyrpides N.C."/>
            <person name="Ivanova N.N."/>
            <person name="Mikhailova N."/>
            <person name="Pagani I."/>
            <person name="Woyke T."/>
            <person name="Arkin A.P."/>
            <person name="Dehal P."/>
            <person name="Chivian D."/>
            <person name="Criddle C.S."/>
            <person name="Wu W."/>
            <person name="Chakraborty R."/>
            <person name="Hazen T.C."/>
            <person name="Fields M.W."/>
        </authorList>
    </citation>
    <scope>NUCLEOTIDE SEQUENCE [LARGE SCALE GENOMIC DNA]</scope>
    <source>
        <strain evidence="14">FW-101-2B</strain>
    </source>
</reference>
<keyword evidence="10" id="KW-0472">Membrane</keyword>
<evidence type="ECO:0000256" key="10">
    <source>
        <dbReference type="SAM" id="Phobius"/>
    </source>
</evidence>
<dbReference type="Gene3D" id="3.30.565.10">
    <property type="entry name" value="Histidine kinase-like ATPase, C-terminal domain"/>
    <property type="match status" value="1"/>
</dbReference>
<dbReference type="InterPro" id="IPR004358">
    <property type="entry name" value="Sig_transdc_His_kin-like_C"/>
</dbReference>
<dbReference type="PANTHER" id="PTHR43065:SF46">
    <property type="entry name" value="C4-DICARBOXYLATE TRANSPORT SENSOR PROTEIN DCTB"/>
    <property type="match status" value="1"/>
</dbReference>
<dbReference type="PRINTS" id="PR00344">
    <property type="entry name" value="BCTRLSENSOR"/>
</dbReference>
<dbReference type="InterPro" id="IPR003661">
    <property type="entry name" value="HisK_dim/P_dom"/>
</dbReference>
<dbReference type="HOGENOM" id="CLU_000445_89_29_7"/>
<dbReference type="PROSITE" id="PS50885">
    <property type="entry name" value="HAMP"/>
    <property type="match status" value="1"/>
</dbReference>
<dbReference type="GO" id="GO:0000155">
    <property type="term" value="F:phosphorelay sensor kinase activity"/>
    <property type="evidence" value="ECO:0007669"/>
    <property type="project" value="InterPro"/>
</dbReference>
<keyword evidence="14" id="KW-1185">Reference proteome</keyword>
<feature type="transmembrane region" description="Helical" evidence="10">
    <location>
        <begin position="161"/>
        <end position="182"/>
    </location>
</feature>
<gene>
    <name evidence="13" type="ORF">DFW101_2767</name>
</gene>
<dbReference type="CDD" id="cd00082">
    <property type="entry name" value="HisKA"/>
    <property type="match status" value="1"/>
</dbReference>
<dbReference type="Pfam" id="PF02518">
    <property type="entry name" value="HATPase_c"/>
    <property type="match status" value="1"/>
</dbReference>
<dbReference type="SUPFAM" id="SSF47384">
    <property type="entry name" value="Homodimeric domain of signal transducing histidine kinase"/>
    <property type="match status" value="1"/>
</dbReference>
<dbReference type="AlphaFoldDB" id="G7QB29"/>
<evidence type="ECO:0000256" key="3">
    <source>
        <dbReference type="ARBA" id="ARBA00012438"/>
    </source>
</evidence>
<dbReference type="PROSITE" id="PS50109">
    <property type="entry name" value="HIS_KIN"/>
    <property type="match status" value="1"/>
</dbReference>
<dbReference type="SMART" id="SM00387">
    <property type="entry name" value="HATPase_c"/>
    <property type="match status" value="1"/>
</dbReference>
<dbReference type="SMART" id="SM00304">
    <property type="entry name" value="HAMP"/>
    <property type="match status" value="1"/>
</dbReference>
<dbReference type="InterPro" id="IPR003594">
    <property type="entry name" value="HATPase_dom"/>
</dbReference>
<evidence type="ECO:0000256" key="8">
    <source>
        <dbReference type="ARBA" id="ARBA00022840"/>
    </source>
</evidence>
<dbReference type="InterPro" id="IPR036097">
    <property type="entry name" value="HisK_dim/P_sf"/>
</dbReference>
<evidence type="ECO:0000259" key="11">
    <source>
        <dbReference type="PROSITE" id="PS50109"/>
    </source>
</evidence>
<keyword evidence="4" id="KW-0597">Phosphoprotein</keyword>
<evidence type="ECO:0000256" key="6">
    <source>
        <dbReference type="ARBA" id="ARBA00022741"/>
    </source>
</evidence>
<protein>
    <recommendedName>
        <fullName evidence="3">histidine kinase</fullName>
        <ecNumber evidence="3">2.7.13.3</ecNumber>
    </recommendedName>
</protein>
<comment type="catalytic activity">
    <reaction evidence="1">
        <text>ATP + protein L-histidine = ADP + protein N-phospho-L-histidine.</text>
        <dbReference type="EC" id="2.7.13.3"/>
    </reaction>
</comment>
<dbReference type="InterPro" id="IPR005467">
    <property type="entry name" value="His_kinase_dom"/>
</dbReference>
<evidence type="ECO:0000313" key="14">
    <source>
        <dbReference type="Proteomes" id="UP000004662"/>
    </source>
</evidence>
<dbReference type="OrthoDB" id="224978at2"/>
<evidence type="ECO:0000256" key="9">
    <source>
        <dbReference type="ARBA" id="ARBA00023012"/>
    </source>
</evidence>
<dbReference type="CDD" id="cd06225">
    <property type="entry name" value="HAMP"/>
    <property type="match status" value="1"/>
</dbReference>
<keyword evidence="7 13" id="KW-0418">Kinase</keyword>
<dbReference type="InterPro" id="IPR003660">
    <property type="entry name" value="HAMP_dom"/>
</dbReference>
<dbReference type="STRING" id="694327.DFW101_2767"/>
<feature type="domain" description="HAMP" evidence="12">
    <location>
        <begin position="184"/>
        <end position="237"/>
    </location>
</feature>
<name>G7QB29_9BACT</name>
<proteinExistence type="predicted"/>
<evidence type="ECO:0000256" key="4">
    <source>
        <dbReference type="ARBA" id="ARBA00022553"/>
    </source>
</evidence>
<dbReference type="Gene3D" id="6.10.340.10">
    <property type="match status" value="1"/>
</dbReference>
<dbReference type="EC" id="2.7.13.3" evidence="3"/>
<organism evidence="13 14">
    <name type="scientific">Solidesulfovibrio carbinoliphilus subsp. oakridgensis</name>
    <dbReference type="NCBI Taxonomy" id="694327"/>
    <lineage>
        <taxon>Bacteria</taxon>
        <taxon>Pseudomonadati</taxon>
        <taxon>Thermodesulfobacteriota</taxon>
        <taxon>Desulfovibrionia</taxon>
        <taxon>Desulfovibrionales</taxon>
        <taxon>Desulfovibrionaceae</taxon>
        <taxon>Solidesulfovibrio</taxon>
    </lineage>
</organism>
<evidence type="ECO:0000256" key="2">
    <source>
        <dbReference type="ARBA" id="ARBA00004370"/>
    </source>
</evidence>
<evidence type="ECO:0000313" key="13">
    <source>
        <dbReference type="EMBL" id="EHJ48771.1"/>
    </source>
</evidence>
<keyword evidence="10" id="KW-0812">Transmembrane</keyword>
<dbReference type="Pfam" id="PF00512">
    <property type="entry name" value="HisKA"/>
    <property type="match status" value="1"/>
</dbReference>
<evidence type="ECO:0000256" key="7">
    <source>
        <dbReference type="ARBA" id="ARBA00022777"/>
    </source>
</evidence>
<dbReference type="InterPro" id="IPR036890">
    <property type="entry name" value="HATPase_C_sf"/>
</dbReference>
<dbReference type="EMBL" id="CM001368">
    <property type="protein sequence ID" value="EHJ48771.1"/>
    <property type="molecule type" value="Genomic_DNA"/>
</dbReference>